<dbReference type="SMART" id="SM00388">
    <property type="entry name" value="HisKA"/>
    <property type="match status" value="1"/>
</dbReference>
<feature type="domain" description="Response regulatory" evidence="7">
    <location>
        <begin position="91"/>
        <end position="205"/>
    </location>
</feature>
<dbReference type="Gene3D" id="1.10.287.130">
    <property type="match status" value="1"/>
</dbReference>
<evidence type="ECO:0000256" key="5">
    <source>
        <dbReference type="SAM" id="Phobius"/>
    </source>
</evidence>
<dbReference type="GO" id="GO:0000155">
    <property type="term" value="F:phosphorelay sensor kinase activity"/>
    <property type="evidence" value="ECO:0007669"/>
    <property type="project" value="InterPro"/>
</dbReference>
<dbReference type="Pfam" id="PF00512">
    <property type="entry name" value="HisKA"/>
    <property type="match status" value="1"/>
</dbReference>
<dbReference type="InterPro" id="IPR036097">
    <property type="entry name" value="HisK_dim/P_sf"/>
</dbReference>
<dbReference type="EMBL" id="WFKK01000016">
    <property type="protein sequence ID" value="KAB7889191.1"/>
    <property type="molecule type" value="Genomic_DNA"/>
</dbReference>
<dbReference type="PROSITE" id="PS50110">
    <property type="entry name" value="RESPONSE_REGULATORY"/>
    <property type="match status" value="1"/>
</dbReference>
<keyword evidence="5" id="KW-0472">Membrane</keyword>
<dbReference type="CDD" id="cd00082">
    <property type="entry name" value="HisKA"/>
    <property type="match status" value="1"/>
</dbReference>
<dbReference type="SMART" id="SM00448">
    <property type="entry name" value="REC"/>
    <property type="match status" value="1"/>
</dbReference>
<dbReference type="Proteomes" id="UP000472839">
    <property type="component" value="Unassembled WGS sequence"/>
</dbReference>
<protein>
    <recommendedName>
        <fullName evidence="2">histidine kinase</fullName>
        <ecNumber evidence="2">2.7.13.3</ecNumber>
    </recommendedName>
</protein>
<dbReference type="InterPro" id="IPR036890">
    <property type="entry name" value="HATPase_C_sf"/>
</dbReference>
<dbReference type="SMART" id="SM00387">
    <property type="entry name" value="HATPase_c"/>
    <property type="match status" value="1"/>
</dbReference>
<dbReference type="AlphaFoldDB" id="A0A6L4WUM4"/>
<dbReference type="Gene3D" id="3.40.50.2300">
    <property type="match status" value="1"/>
</dbReference>
<evidence type="ECO:0000313" key="11">
    <source>
        <dbReference type="Proteomes" id="UP000472839"/>
    </source>
</evidence>
<evidence type="ECO:0000256" key="4">
    <source>
        <dbReference type="PROSITE-ProRule" id="PRU00169"/>
    </source>
</evidence>
<evidence type="ECO:0000259" key="6">
    <source>
        <dbReference type="PROSITE" id="PS50109"/>
    </source>
</evidence>
<evidence type="ECO:0000259" key="7">
    <source>
        <dbReference type="PROSITE" id="PS50110"/>
    </source>
</evidence>
<dbReference type="InterPro" id="IPR001789">
    <property type="entry name" value="Sig_transdc_resp-reg_receiver"/>
</dbReference>
<evidence type="ECO:0000313" key="9">
    <source>
        <dbReference type="EMBL" id="KAB7891608.1"/>
    </source>
</evidence>
<name>A0A6L4WUM4_9BACT</name>
<accession>A0A6L4WUM4</accession>
<evidence type="ECO:0000313" key="8">
    <source>
        <dbReference type="EMBL" id="KAB7889191.1"/>
    </source>
</evidence>
<dbReference type="Pfam" id="PF02518">
    <property type="entry name" value="HATPase_c"/>
    <property type="match status" value="1"/>
</dbReference>
<dbReference type="PROSITE" id="PS50109">
    <property type="entry name" value="HIS_KIN"/>
    <property type="match status" value="1"/>
</dbReference>
<dbReference type="Proteomes" id="UP000461010">
    <property type="component" value="Unassembled WGS sequence"/>
</dbReference>
<keyword evidence="5" id="KW-1133">Transmembrane helix</keyword>
<gene>
    <name evidence="9" type="ORF">GBG18_06465</name>
    <name evidence="8" type="ORF">GBG19_06775</name>
</gene>
<comment type="catalytic activity">
    <reaction evidence="1">
        <text>ATP + protein L-histidine = ADP + protein N-phospho-L-histidine.</text>
        <dbReference type="EC" id="2.7.13.3"/>
    </reaction>
</comment>
<keyword evidence="3 4" id="KW-0597">Phosphoprotein</keyword>
<feature type="transmembrane region" description="Helical" evidence="5">
    <location>
        <begin position="39"/>
        <end position="56"/>
    </location>
</feature>
<dbReference type="PANTHER" id="PTHR43547">
    <property type="entry name" value="TWO-COMPONENT HISTIDINE KINASE"/>
    <property type="match status" value="1"/>
</dbReference>
<evidence type="ECO:0000256" key="3">
    <source>
        <dbReference type="ARBA" id="ARBA00022553"/>
    </source>
</evidence>
<sequence>MGILISEIIISIFLLFLKISKPILPSSASIIFLKYFESVLTISSLSFLLSSTNNIVISSNCEFKKNLYYFLIIFYILSIIIKKGLIVVNLKVLILEDNLELLNKLTKILKREVKEVYSFSDSLIAYKEIPEIMPDVIVSDIQMKDMTGLQMYKKLREDGIKIPIIIASSFNESKYFIEAVKLRVKHFLVKPINTDELINELKKIEYKSRLKAQLKKNEELLIVQSRMAEMGEMIQNIAHQWKQPLNTISLCSTAMELDKKYDQDFINDINRSIRYMNDTINDFHNYFEPNKIKKCFYFKDTLLKVEKLVSSQINNINIIITENDNINLCSYENELIQVLINLYKNSIDELSKIEGEKYIFIDIEKKEGNISFSIKDNAGGIKIDSKNINIIFNQYFSTKGTTGTGIGLYMSKLIVENNLDGIITVENVEYEYNSSKYEGACFNIQIKNSEE</sequence>
<keyword evidence="10" id="KW-1185">Reference proteome</keyword>
<dbReference type="InterPro" id="IPR003661">
    <property type="entry name" value="HisK_dim/P_dom"/>
</dbReference>
<dbReference type="EC" id="2.7.13.3" evidence="2"/>
<reference evidence="10 11" key="1">
    <citation type="submission" date="2019-10" db="EMBL/GenBank/DDBJ databases">
        <title>Poseidonibacter ostreae sp. nov., isolated from the gut of the Ostrea denselamellosa.</title>
        <authorList>
            <person name="Choi A."/>
        </authorList>
    </citation>
    <scope>NUCLEOTIDE SEQUENCE [LARGE SCALE GENOMIC DNA]</scope>
    <source>
        <strain evidence="8 11">SJOD-M-33</strain>
        <strain evidence="9 10">SJOD-M-5</strain>
    </source>
</reference>
<keyword evidence="5" id="KW-0812">Transmembrane</keyword>
<evidence type="ECO:0000313" key="10">
    <source>
        <dbReference type="Proteomes" id="UP000461010"/>
    </source>
</evidence>
<dbReference type="Pfam" id="PF00072">
    <property type="entry name" value="Response_reg"/>
    <property type="match status" value="1"/>
</dbReference>
<dbReference type="SUPFAM" id="SSF55874">
    <property type="entry name" value="ATPase domain of HSP90 chaperone/DNA topoisomerase II/histidine kinase"/>
    <property type="match status" value="1"/>
</dbReference>
<feature type="modified residue" description="4-aspartylphosphate" evidence="4">
    <location>
        <position position="140"/>
    </location>
</feature>
<dbReference type="Gene3D" id="3.30.565.10">
    <property type="entry name" value="Histidine kinase-like ATPase, C-terminal domain"/>
    <property type="match status" value="1"/>
</dbReference>
<feature type="domain" description="Histidine kinase" evidence="6">
    <location>
        <begin position="236"/>
        <end position="450"/>
    </location>
</feature>
<dbReference type="EMBL" id="WFKJ01000015">
    <property type="protein sequence ID" value="KAB7891608.1"/>
    <property type="molecule type" value="Genomic_DNA"/>
</dbReference>
<evidence type="ECO:0000256" key="2">
    <source>
        <dbReference type="ARBA" id="ARBA00012438"/>
    </source>
</evidence>
<proteinExistence type="predicted"/>
<evidence type="ECO:0000256" key="1">
    <source>
        <dbReference type="ARBA" id="ARBA00000085"/>
    </source>
</evidence>
<dbReference type="SUPFAM" id="SSF47384">
    <property type="entry name" value="Homodimeric domain of signal transducing histidine kinase"/>
    <property type="match status" value="1"/>
</dbReference>
<dbReference type="InterPro" id="IPR003594">
    <property type="entry name" value="HATPase_dom"/>
</dbReference>
<dbReference type="PANTHER" id="PTHR43547:SF2">
    <property type="entry name" value="HYBRID SIGNAL TRANSDUCTION HISTIDINE KINASE C"/>
    <property type="match status" value="1"/>
</dbReference>
<comment type="caution">
    <text evidence="8">The sequence shown here is derived from an EMBL/GenBank/DDBJ whole genome shotgun (WGS) entry which is preliminary data.</text>
</comment>
<dbReference type="InterPro" id="IPR011006">
    <property type="entry name" value="CheY-like_superfamily"/>
</dbReference>
<organism evidence="8 11">
    <name type="scientific">Poseidonibacter ostreae</name>
    <dbReference type="NCBI Taxonomy" id="2654171"/>
    <lineage>
        <taxon>Bacteria</taxon>
        <taxon>Pseudomonadati</taxon>
        <taxon>Campylobacterota</taxon>
        <taxon>Epsilonproteobacteria</taxon>
        <taxon>Campylobacterales</taxon>
        <taxon>Arcobacteraceae</taxon>
        <taxon>Poseidonibacter</taxon>
    </lineage>
</organism>
<dbReference type="SUPFAM" id="SSF52172">
    <property type="entry name" value="CheY-like"/>
    <property type="match status" value="1"/>
</dbReference>
<feature type="transmembrane region" description="Helical" evidence="5">
    <location>
        <begin position="68"/>
        <end position="88"/>
    </location>
</feature>
<dbReference type="InterPro" id="IPR005467">
    <property type="entry name" value="His_kinase_dom"/>
</dbReference>